<evidence type="ECO:0000313" key="2">
    <source>
        <dbReference type="Proteomes" id="UP001165422"/>
    </source>
</evidence>
<keyword evidence="2" id="KW-1185">Reference proteome</keyword>
<dbReference type="Proteomes" id="UP001165422">
    <property type="component" value="Unassembled WGS sequence"/>
</dbReference>
<gene>
    <name evidence="1" type="ORF">LN736_02205</name>
</gene>
<reference evidence="1" key="1">
    <citation type="submission" date="2021-11" db="EMBL/GenBank/DDBJ databases">
        <authorList>
            <person name="Qingchun L."/>
            <person name="Dong Z."/>
            <person name="Zongwei Q."/>
            <person name="Jia Z."/>
            <person name="Duotao L."/>
        </authorList>
    </citation>
    <scope>NUCLEOTIDE SEQUENCE</scope>
    <source>
        <strain evidence="1">WLY-B-L2</strain>
    </source>
</reference>
<dbReference type="EMBL" id="JAJJPB010000001">
    <property type="protein sequence ID" value="MCC9293683.1"/>
    <property type="molecule type" value="Genomic_DNA"/>
</dbReference>
<protein>
    <submittedName>
        <fullName evidence="1">Uncharacterized protein</fullName>
    </submittedName>
</protein>
<sequence length="114" mass="13155">MILQTNISVAARNSEGKYDIKNFSVFDVNKINESFTSLKISLVNNKILLLSVQCELCGNIHYFRYNINYLVRKDIIIGGCEILGFPILYIGNYNVIKNKILKYNEIKEKIYALI</sequence>
<evidence type="ECO:0000313" key="1">
    <source>
        <dbReference type="EMBL" id="MCC9293683.1"/>
    </source>
</evidence>
<proteinExistence type="predicted"/>
<accession>A0ABS8N1M9</accession>
<organism evidence="1 2">
    <name type="scientific">Clostridium aromativorans</name>
    <dbReference type="NCBI Taxonomy" id="2836848"/>
    <lineage>
        <taxon>Bacteria</taxon>
        <taxon>Bacillati</taxon>
        <taxon>Bacillota</taxon>
        <taxon>Clostridia</taxon>
        <taxon>Eubacteriales</taxon>
        <taxon>Clostridiaceae</taxon>
        <taxon>Clostridium</taxon>
    </lineage>
</organism>
<comment type="caution">
    <text evidence="1">The sequence shown here is derived from an EMBL/GenBank/DDBJ whole genome shotgun (WGS) entry which is preliminary data.</text>
</comment>
<dbReference type="RefSeq" id="WP_229980685.1">
    <property type="nucleotide sequence ID" value="NZ_JAJJPB010000001.1"/>
</dbReference>
<name>A0ABS8N1M9_9CLOT</name>